<reference evidence="3 4" key="1">
    <citation type="submission" date="2024-02" db="EMBL/GenBank/DDBJ databases">
        <title>Chromosome-scale genome assembly of the rough periwinkle Littorina saxatilis.</title>
        <authorList>
            <person name="De Jode A."/>
            <person name="Faria R."/>
            <person name="Formenti G."/>
            <person name="Sims Y."/>
            <person name="Smith T.P."/>
            <person name="Tracey A."/>
            <person name="Wood J.M.D."/>
            <person name="Zagrodzka Z.B."/>
            <person name="Johannesson K."/>
            <person name="Butlin R.K."/>
            <person name="Leder E.H."/>
        </authorList>
    </citation>
    <scope>NUCLEOTIDE SEQUENCE [LARGE SCALE GENOMIC DNA]</scope>
    <source>
        <strain evidence="3">Snail1</strain>
        <tissue evidence="3">Muscle</tissue>
    </source>
</reference>
<dbReference type="EMBL" id="JBAMIC010004070">
    <property type="protein sequence ID" value="KAK7087903.1"/>
    <property type="molecule type" value="Genomic_DNA"/>
</dbReference>
<dbReference type="PROSITE" id="PS51140">
    <property type="entry name" value="CUE"/>
    <property type="match status" value="1"/>
</dbReference>
<feature type="region of interest" description="Disordered" evidence="1">
    <location>
        <begin position="140"/>
        <end position="220"/>
    </location>
</feature>
<feature type="region of interest" description="Disordered" evidence="1">
    <location>
        <begin position="534"/>
        <end position="559"/>
    </location>
</feature>
<feature type="region of interest" description="Disordered" evidence="1">
    <location>
        <begin position="234"/>
        <end position="327"/>
    </location>
</feature>
<feature type="region of interest" description="Disordered" evidence="1">
    <location>
        <begin position="1"/>
        <end position="64"/>
    </location>
</feature>
<feature type="compositionally biased region" description="Low complexity" evidence="1">
    <location>
        <begin position="641"/>
        <end position="654"/>
    </location>
</feature>
<accession>A0AAN9FWG5</accession>
<dbReference type="AlphaFoldDB" id="A0AAN9FWG5"/>
<dbReference type="InterPro" id="IPR009060">
    <property type="entry name" value="UBA-like_sf"/>
</dbReference>
<dbReference type="GO" id="GO:0043130">
    <property type="term" value="F:ubiquitin binding"/>
    <property type="evidence" value="ECO:0007669"/>
    <property type="project" value="InterPro"/>
</dbReference>
<feature type="compositionally biased region" description="Basic residues" evidence="1">
    <location>
        <begin position="412"/>
        <end position="421"/>
    </location>
</feature>
<feature type="region of interest" description="Disordered" evidence="1">
    <location>
        <begin position="620"/>
        <end position="673"/>
    </location>
</feature>
<dbReference type="InterPro" id="IPR040195">
    <property type="entry name" value="CUE_CUED1"/>
</dbReference>
<proteinExistence type="predicted"/>
<feature type="compositionally biased region" description="Basic and acidic residues" evidence="1">
    <location>
        <begin position="253"/>
        <end position="266"/>
    </location>
</feature>
<dbReference type="Proteomes" id="UP001374579">
    <property type="component" value="Unassembled WGS sequence"/>
</dbReference>
<dbReference type="Pfam" id="PF02845">
    <property type="entry name" value="CUE"/>
    <property type="match status" value="1"/>
</dbReference>
<dbReference type="Gene3D" id="1.10.8.10">
    <property type="entry name" value="DNA helicase RuvA subunit, C-terminal domain"/>
    <property type="match status" value="1"/>
</dbReference>
<dbReference type="PANTHER" id="PTHR13467:SF3">
    <property type="entry name" value="CUE DOMAIN-CONTAINING PROTEIN 1"/>
    <property type="match status" value="1"/>
</dbReference>
<dbReference type="SMART" id="SM00546">
    <property type="entry name" value="CUE"/>
    <property type="match status" value="1"/>
</dbReference>
<feature type="domain" description="CUE" evidence="2">
    <location>
        <begin position="69"/>
        <end position="112"/>
    </location>
</feature>
<evidence type="ECO:0000259" key="2">
    <source>
        <dbReference type="PROSITE" id="PS51140"/>
    </source>
</evidence>
<name>A0AAN9FWG5_9CAEN</name>
<evidence type="ECO:0000313" key="3">
    <source>
        <dbReference type="EMBL" id="KAK7087903.1"/>
    </source>
</evidence>
<comment type="caution">
    <text evidence="3">The sequence shown here is derived from an EMBL/GenBank/DDBJ whole genome shotgun (WGS) entry which is preliminary data.</text>
</comment>
<dbReference type="SUPFAM" id="SSF46934">
    <property type="entry name" value="UBA-like"/>
    <property type="match status" value="1"/>
</dbReference>
<dbReference type="PANTHER" id="PTHR13467">
    <property type="entry name" value="CUE DOMAIN CONTAINING PROTEIN 1"/>
    <property type="match status" value="1"/>
</dbReference>
<dbReference type="InterPro" id="IPR003892">
    <property type="entry name" value="CUE"/>
</dbReference>
<evidence type="ECO:0000256" key="1">
    <source>
        <dbReference type="SAM" id="MobiDB-lite"/>
    </source>
</evidence>
<dbReference type="CDD" id="cd14366">
    <property type="entry name" value="CUE_CUED1"/>
    <property type="match status" value="1"/>
</dbReference>
<sequence length="673" mass="74315">MADTGWLDTPGHREGGGGGGGGQTSHRRGGGGGGGDSSTPTRHRGGSLPTPNAAPESTPSSPVPMRQLEFTQAMTDFHHMFPSMDREVIEAVLRANNGIVDATIDQLLTMSIDNNEDEDDLPDHILMSVQRDVALESVNENTHGHSHKSPSSRPSRQEDPAMEESPPSYTEAIKSPQIMTTTQRHHGHHHHGNRSSPPTAQRRGSPRHHPNQHQPMPTANLLDLGSDEVALSNTETKTPLVSWESATMGPPRHSSDLVESPSRRAWGETGTSQSKRSALKTSSRHRAHFSQEAEDSTLPLRGHNQRKVSWDTAPLPTRSKSFGGADSKRNFAHVNRLSSASGGSPGKLPPYRNWNPPMLGTLPEDFLRLKPKLPQRVPLMTQKSDPGHRRTASAALHRSLSSREEPAETTGHRRNHTHHAPLRSMSFAAPSSRSGMPQRIITQDISTDFIQRRMRENERRRRQASVDLDPELSQYLEDERLALMLQNSEFLQELRHDETFMKTLERDRQVAADEYASAQELKQEAIAAAAAAAESDSIPQLSPPALGPEDQEGYGDDRRDTLEAFPFSQQLPKASEEDAEFLQKLRHMGKASKKQFAALARKFFSRKRKKSPRHLLRESLAPSMTNLLDEEELEDVDDEVLGSSPSTNSPSYGSGRSGFRVDGLPPGNTTDMV</sequence>
<gene>
    <name evidence="3" type="ORF">V1264_021895</name>
</gene>
<organism evidence="3 4">
    <name type="scientific">Littorina saxatilis</name>
    <dbReference type="NCBI Taxonomy" id="31220"/>
    <lineage>
        <taxon>Eukaryota</taxon>
        <taxon>Metazoa</taxon>
        <taxon>Spiralia</taxon>
        <taxon>Lophotrochozoa</taxon>
        <taxon>Mollusca</taxon>
        <taxon>Gastropoda</taxon>
        <taxon>Caenogastropoda</taxon>
        <taxon>Littorinimorpha</taxon>
        <taxon>Littorinoidea</taxon>
        <taxon>Littorinidae</taxon>
        <taxon>Littorina</taxon>
    </lineage>
</organism>
<protein>
    <recommendedName>
        <fullName evidence="2">CUE domain-containing protein</fullName>
    </recommendedName>
</protein>
<feature type="compositionally biased region" description="Basic residues" evidence="1">
    <location>
        <begin position="183"/>
        <end position="193"/>
    </location>
</feature>
<feature type="region of interest" description="Disordered" evidence="1">
    <location>
        <begin position="379"/>
        <end position="437"/>
    </location>
</feature>
<feature type="compositionally biased region" description="Polar residues" evidence="1">
    <location>
        <begin position="269"/>
        <end position="281"/>
    </location>
</feature>
<keyword evidence="4" id="KW-1185">Reference proteome</keyword>
<dbReference type="InterPro" id="IPR040192">
    <property type="entry name" value="CUEDC1"/>
</dbReference>
<feature type="compositionally biased region" description="Acidic residues" evidence="1">
    <location>
        <begin position="628"/>
        <end position="640"/>
    </location>
</feature>
<evidence type="ECO:0000313" key="4">
    <source>
        <dbReference type="Proteomes" id="UP001374579"/>
    </source>
</evidence>